<evidence type="ECO:0000313" key="9">
    <source>
        <dbReference type="EMBL" id="PWC29161.1"/>
    </source>
</evidence>
<evidence type="ECO:0000256" key="3">
    <source>
        <dbReference type="ARBA" id="ARBA00022692"/>
    </source>
</evidence>
<reference evidence="10" key="1">
    <citation type="submission" date="2017-10" db="EMBL/GenBank/DDBJ databases">
        <authorList>
            <person name="Toshchakov S.V."/>
            <person name="Goeva M.A."/>
        </authorList>
    </citation>
    <scope>NUCLEOTIDE SEQUENCE [LARGE SCALE GENOMIC DNA]</scope>
    <source>
        <strain evidence="10">JR1/69-1-13</strain>
    </source>
</reference>
<proteinExistence type="predicted"/>
<dbReference type="GO" id="GO:0022857">
    <property type="term" value="F:transmembrane transporter activity"/>
    <property type="evidence" value="ECO:0007669"/>
    <property type="project" value="InterPro"/>
</dbReference>
<keyword evidence="3 7" id="KW-0812">Transmembrane</keyword>
<feature type="transmembrane region" description="Helical" evidence="7">
    <location>
        <begin position="122"/>
        <end position="143"/>
    </location>
</feature>
<feature type="transmembrane region" description="Helical" evidence="7">
    <location>
        <begin position="301"/>
        <end position="319"/>
    </location>
</feature>
<dbReference type="Gene3D" id="1.20.1250.20">
    <property type="entry name" value="MFS general substrate transporter like domains"/>
    <property type="match status" value="1"/>
</dbReference>
<dbReference type="InterPro" id="IPR036259">
    <property type="entry name" value="MFS_trans_sf"/>
</dbReference>
<evidence type="ECO:0000256" key="5">
    <source>
        <dbReference type="ARBA" id="ARBA00023136"/>
    </source>
</evidence>
<feature type="transmembrane region" description="Helical" evidence="7">
    <location>
        <begin position="236"/>
        <end position="257"/>
    </location>
</feature>
<keyword evidence="5 7" id="KW-0472">Membrane</keyword>
<dbReference type="PROSITE" id="PS50850">
    <property type="entry name" value="MFS"/>
    <property type="match status" value="1"/>
</dbReference>
<feature type="region of interest" description="Disordered" evidence="6">
    <location>
        <begin position="1"/>
        <end position="21"/>
    </location>
</feature>
<dbReference type="RefSeq" id="WP_109516498.1">
    <property type="nucleotide sequence ID" value="NZ_PDOA01000004.1"/>
</dbReference>
<evidence type="ECO:0000256" key="6">
    <source>
        <dbReference type="SAM" id="MobiDB-lite"/>
    </source>
</evidence>
<dbReference type="InterPro" id="IPR011701">
    <property type="entry name" value="MFS"/>
</dbReference>
<keyword evidence="4 7" id="KW-1133">Transmembrane helix</keyword>
<comment type="caution">
    <text evidence="9">The sequence shown here is derived from an EMBL/GenBank/DDBJ whole genome shotgun (WGS) entry which is preliminary data.</text>
</comment>
<feature type="transmembrane region" description="Helical" evidence="7">
    <location>
        <begin position="269"/>
        <end position="289"/>
    </location>
</feature>
<dbReference type="GO" id="GO:0005886">
    <property type="term" value="C:plasma membrane"/>
    <property type="evidence" value="ECO:0007669"/>
    <property type="project" value="UniProtKB-SubCell"/>
</dbReference>
<dbReference type="AlphaFoldDB" id="A0A2U1V5N0"/>
<keyword evidence="2" id="KW-1003">Cell membrane</keyword>
<feature type="transmembrane region" description="Helical" evidence="7">
    <location>
        <begin position="325"/>
        <end position="345"/>
    </location>
</feature>
<dbReference type="InterPro" id="IPR020846">
    <property type="entry name" value="MFS_dom"/>
</dbReference>
<evidence type="ECO:0000256" key="1">
    <source>
        <dbReference type="ARBA" id="ARBA00004651"/>
    </source>
</evidence>
<organism evidence="9 10">
    <name type="scientific">Teichococcus aestuarii</name>
    <dbReference type="NCBI Taxonomy" id="568898"/>
    <lineage>
        <taxon>Bacteria</taxon>
        <taxon>Pseudomonadati</taxon>
        <taxon>Pseudomonadota</taxon>
        <taxon>Alphaproteobacteria</taxon>
        <taxon>Acetobacterales</taxon>
        <taxon>Roseomonadaceae</taxon>
        <taxon>Roseomonas</taxon>
    </lineage>
</organism>
<dbReference type="Proteomes" id="UP000245048">
    <property type="component" value="Unassembled WGS sequence"/>
</dbReference>
<dbReference type="CDD" id="cd17324">
    <property type="entry name" value="MFS_NepI_like"/>
    <property type="match status" value="1"/>
</dbReference>
<feature type="transmembrane region" description="Helical" evidence="7">
    <location>
        <begin position="97"/>
        <end position="116"/>
    </location>
</feature>
<feature type="transmembrane region" description="Helical" evidence="7">
    <location>
        <begin position="181"/>
        <end position="205"/>
    </location>
</feature>
<dbReference type="OrthoDB" id="7930524at2"/>
<comment type="subcellular location">
    <subcellularLocation>
        <location evidence="1">Cell membrane</location>
        <topology evidence="1">Multi-pass membrane protein</topology>
    </subcellularLocation>
</comment>
<feature type="domain" description="Major facilitator superfamily (MFS) profile" evidence="8">
    <location>
        <begin position="31"/>
        <end position="411"/>
    </location>
</feature>
<evidence type="ECO:0000256" key="2">
    <source>
        <dbReference type="ARBA" id="ARBA00022475"/>
    </source>
</evidence>
<evidence type="ECO:0000256" key="4">
    <source>
        <dbReference type="ARBA" id="ARBA00022989"/>
    </source>
</evidence>
<dbReference type="SUPFAM" id="SSF103473">
    <property type="entry name" value="MFS general substrate transporter"/>
    <property type="match status" value="1"/>
</dbReference>
<dbReference type="EMBL" id="PDOA01000004">
    <property type="protein sequence ID" value="PWC29161.1"/>
    <property type="molecule type" value="Genomic_DNA"/>
</dbReference>
<keyword evidence="10" id="KW-1185">Reference proteome</keyword>
<feature type="transmembrane region" description="Helical" evidence="7">
    <location>
        <begin position="357"/>
        <end position="382"/>
    </location>
</feature>
<feature type="transmembrane region" description="Helical" evidence="7">
    <location>
        <begin position="64"/>
        <end position="85"/>
    </location>
</feature>
<evidence type="ECO:0000313" key="10">
    <source>
        <dbReference type="Proteomes" id="UP000245048"/>
    </source>
</evidence>
<sequence>MSTAEAPGGSTPGVSTPEVSKPGAAKPPLAILPLLAAAAFATGCGMRLLDPLLPLVARDLHSTVAEVAVLITAFALPYGLCQVVLGPLGDRFGKLRVLTLGLIAYGLAMAACALAGSLGQMLALRAATGAAGGAIIPLALAWIGDNVPYQERQATISRFLTGMVMAQLLTGPISGSIGQAFGWRAVFLVTASVSLLTAAAIAATLGGRLWRGQPAGSGRLGFASYAELLSRRAARLLLLAAFLDGLLLFGGAFPFIGSYLIQDFHLEPWQAGLVVAGFGLGALAYTRAARRLLGWFGETRLMLGGGLLLSAALAVLALAPSWPLVAAMQALLGLFFFSFHGVLQARSTEALPEARATAVSAFAMALFLGQGVGSVCFGALLARSGYTGAFLLAAIAMVGLTLWCRAALGGSARN</sequence>
<dbReference type="PANTHER" id="PTHR43124">
    <property type="entry name" value="PURINE EFFLUX PUMP PBUE"/>
    <property type="match status" value="1"/>
</dbReference>
<gene>
    <name evidence="9" type="ORF">CR165_08205</name>
</gene>
<evidence type="ECO:0000256" key="7">
    <source>
        <dbReference type="SAM" id="Phobius"/>
    </source>
</evidence>
<protein>
    <submittedName>
        <fullName evidence="9">MFS transporter</fullName>
    </submittedName>
</protein>
<feature type="transmembrane region" description="Helical" evidence="7">
    <location>
        <begin position="388"/>
        <end position="408"/>
    </location>
</feature>
<name>A0A2U1V5N0_9PROT</name>
<dbReference type="InterPro" id="IPR050189">
    <property type="entry name" value="MFS_Efflux_Transporters"/>
</dbReference>
<feature type="transmembrane region" description="Helical" evidence="7">
    <location>
        <begin position="155"/>
        <end position="175"/>
    </location>
</feature>
<evidence type="ECO:0000259" key="8">
    <source>
        <dbReference type="PROSITE" id="PS50850"/>
    </source>
</evidence>
<dbReference type="PANTHER" id="PTHR43124:SF3">
    <property type="entry name" value="CHLORAMPHENICOL EFFLUX PUMP RV0191"/>
    <property type="match status" value="1"/>
</dbReference>
<dbReference type="Pfam" id="PF07690">
    <property type="entry name" value="MFS_1"/>
    <property type="match status" value="1"/>
</dbReference>
<accession>A0A2U1V5N0</accession>